<dbReference type="Proteomes" id="UP000463883">
    <property type="component" value="Chromosome"/>
</dbReference>
<dbReference type="AlphaFoldDB" id="A0A6P1MLB0"/>
<dbReference type="EMBL" id="CP047591">
    <property type="protein sequence ID" value="QHI71765.1"/>
    <property type="molecule type" value="Genomic_DNA"/>
</dbReference>
<reference evidence="1 2" key="1">
    <citation type="submission" date="2020-01" db="EMBL/GenBank/DDBJ databases">
        <title>Genomic analysis of Aminipila sp. CBA3637.</title>
        <authorList>
            <person name="Kim Y.B."/>
            <person name="Roh S.W."/>
        </authorList>
    </citation>
    <scope>NUCLEOTIDE SEQUENCE [LARGE SCALE GENOMIC DNA]</scope>
    <source>
        <strain evidence="1 2">CBA3637</strain>
    </source>
</reference>
<accession>A0A6P1MLB0</accession>
<evidence type="ECO:0000313" key="2">
    <source>
        <dbReference type="Proteomes" id="UP000463883"/>
    </source>
</evidence>
<gene>
    <name evidence="1" type="ORF">Ami3637_04620</name>
</gene>
<sequence length="115" mass="12363">MENNTSRPTDGSGAEPYVGMPIYLDDSFFDFMNEDVGSKCPMPYDMDDEMNEMMPGTCPTAPGNWPMTPGTCPTAPENNQMAPGNCPMMPGNCPAAPGNCPMTPGPVRQHQGTIR</sequence>
<organism evidence="1 2">
    <name type="scientific">Aminipila terrae</name>
    <dbReference type="NCBI Taxonomy" id="2697030"/>
    <lineage>
        <taxon>Bacteria</taxon>
        <taxon>Bacillati</taxon>
        <taxon>Bacillota</taxon>
        <taxon>Clostridia</taxon>
        <taxon>Peptostreptococcales</taxon>
        <taxon>Anaerovoracaceae</taxon>
        <taxon>Aminipila</taxon>
    </lineage>
</organism>
<name>A0A6P1MLB0_9FIRM</name>
<proteinExistence type="predicted"/>
<protein>
    <submittedName>
        <fullName evidence="1">Uncharacterized protein</fullName>
    </submittedName>
</protein>
<dbReference type="KEGG" id="amic:Ami3637_04620"/>
<dbReference type="RefSeq" id="WP_162361539.1">
    <property type="nucleotide sequence ID" value="NZ_CP047591.1"/>
</dbReference>
<evidence type="ECO:0000313" key="1">
    <source>
        <dbReference type="EMBL" id="QHI71765.1"/>
    </source>
</evidence>
<keyword evidence="2" id="KW-1185">Reference proteome</keyword>